<dbReference type="GO" id="GO:0006520">
    <property type="term" value="P:amino acid metabolic process"/>
    <property type="evidence" value="ECO:0007669"/>
    <property type="project" value="InterPro"/>
</dbReference>
<dbReference type="GO" id="GO:0016829">
    <property type="term" value="F:lyase activity"/>
    <property type="evidence" value="ECO:0007669"/>
    <property type="project" value="InterPro"/>
</dbReference>
<dbReference type="AlphaFoldDB" id="A0A5J4Z4V0"/>
<dbReference type="EMBL" id="VRMN01000001">
    <property type="protein sequence ID" value="KAA8499039.1"/>
    <property type="molecule type" value="Genomic_DNA"/>
</dbReference>
<evidence type="ECO:0000256" key="1">
    <source>
        <dbReference type="ARBA" id="ARBA00001933"/>
    </source>
</evidence>
<evidence type="ECO:0000256" key="3">
    <source>
        <dbReference type="ARBA" id="ARBA00022898"/>
    </source>
</evidence>
<accession>A0A5J4Z4V0</accession>
<keyword evidence="3" id="KW-0663">Pyridoxal phosphate</keyword>
<dbReference type="OMA" id="DFDYRCK"/>
<dbReference type="Gene3D" id="3.40.640.10">
    <property type="entry name" value="Type I PLP-dependent aspartate aminotransferase-like (Major domain)"/>
    <property type="match status" value="1"/>
</dbReference>
<dbReference type="Proteomes" id="UP000324585">
    <property type="component" value="Unassembled WGS sequence"/>
</dbReference>
<dbReference type="InterPro" id="IPR001597">
    <property type="entry name" value="ArAA_b-elim_lyase/Thr_aldolase"/>
</dbReference>
<sequence length="385" mass="41667">MADFLSDTSAPAHAHVLRALESANALGNVRSYGDDALTHEVGVLLERVFGTSSLKFWLVACGTAANALALSSLCSPLEAILCHPQAHIYCDERNAVEFYTGGARLTPLHGCPPEAVSAEVLRRHLALVDRTFVHEAPPRVLSLSMLGENGTCYTKAQLRELCAIASQNGLFVHIDGARIANALAQPENGWSSAAELVDAGVDVLTLGLTKTGAMGCEIIVLFNEACSRFPDLRARAKRAGLMPPKMRYLAAQAVAMLENDLWLDLAAQANRMAADLVAATVTIGPETSSRVGLEVDLAFGRSATGLPAGNEVFLRMPVRLGDFLRNCIPRILFYPWQAGDIALTPQSKPDLGEPLACYRFVCSWSTRADEVQYLCEKVEEWRKLC</sequence>
<proteinExistence type="inferred from homology"/>
<keyword evidence="6" id="KW-1185">Reference proteome</keyword>
<dbReference type="InterPro" id="IPR015422">
    <property type="entry name" value="PyrdxlP-dep_Trfase_small"/>
</dbReference>
<gene>
    <name evidence="5" type="ORF">FVE85_6624</name>
</gene>
<dbReference type="SUPFAM" id="SSF53383">
    <property type="entry name" value="PLP-dependent transferases"/>
    <property type="match status" value="1"/>
</dbReference>
<dbReference type="InterPro" id="IPR015421">
    <property type="entry name" value="PyrdxlP-dep_Trfase_major"/>
</dbReference>
<organism evidence="5 6">
    <name type="scientific">Porphyridium purpureum</name>
    <name type="common">Red alga</name>
    <name type="synonym">Porphyridium cruentum</name>
    <dbReference type="NCBI Taxonomy" id="35688"/>
    <lineage>
        <taxon>Eukaryota</taxon>
        <taxon>Rhodophyta</taxon>
        <taxon>Bangiophyceae</taxon>
        <taxon>Porphyridiales</taxon>
        <taxon>Porphyridiaceae</taxon>
        <taxon>Porphyridium</taxon>
    </lineage>
</organism>
<dbReference type="InterPro" id="IPR015424">
    <property type="entry name" value="PyrdxlP-dep_Trfase"/>
</dbReference>
<feature type="domain" description="Aromatic amino acid beta-eliminating lyase/threonine aldolase" evidence="4">
    <location>
        <begin position="3"/>
        <end position="284"/>
    </location>
</feature>
<evidence type="ECO:0000313" key="6">
    <source>
        <dbReference type="Proteomes" id="UP000324585"/>
    </source>
</evidence>
<evidence type="ECO:0000313" key="5">
    <source>
        <dbReference type="EMBL" id="KAA8499039.1"/>
    </source>
</evidence>
<reference evidence="6" key="1">
    <citation type="journal article" date="2019" name="Nat. Commun.">
        <title>Expansion of phycobilisome linker gene families in mesophilic red algae.</title>
        <authorList>
            <person name="Lee J."/>
            <person name="Kim D."/>
            <person name="Bhattacharya D."/>
            <person name="Yoon H.S."/>
        </authorList>
    </citation>
    <scope>NUCLEOTIDE SEQUENCE [LARGE SCALE GENOMIC DNA]</scope>
    <source>
        <strain evidence="6">CCMP 1328</strain>
    </source>
</reference>
<evidence type="ECO:0000259" key="4">
    <source>
        <dbReference type="Pfam" id="PF01212"/>
    </source>
</evidence>
<protein>
    <submittedName>
        <fullName evidence="5">Low specificity L-threonine aldolase</fullName>
    </submittedName>
</protein>
<comment type="cofactor">
    <cofactor evidence="1">
        <name>pyridoxal 5'-phosphate</name>
        <dbReference type="ChEBI" id="CHEBI:597326"/>
    </cofactor>
</comment>
<comment type="caution">
    <text evidence="5">The sequence shown here is derived from an EMBL/GenBank/DDBJ whole genome shotgun (WGS) entry which is preliminary data.</text>
</comment>
<evidence type="ECO:0000256" key="2">
    <source>
        <dbReference type="ARBA" id="ARBA00006966"/>
    </source>
</evidence>
<comment type="similarity">
    <text evidence="2">Belongs to the threonine aldolase family.</text>
</comment>
<dbReference type="Gene3D" id="3.90.1150.10">
    <property type="entry name" value="Aspartate Aminotransferase, domain 1"/>
    <property type="match status" value="1"/>
</dbReference>
<dbReference type="PANTHER" id="PTHR48097:SF5">
    <property type="entry name" value="LOW SPECIFICITY L-THREONINE ALDOLASE"/>
    <property type="match status" value="1"/>
</dbReference>
<dbReference type="OrthoDB" id="10261951at2759"/>
<dbReference type="PANTHER" id="PTHR48097">
    <property type="entry name" value="L-THREONINE ALDOLASE-RELATED"/>
    <property type="match status" value="1"/>
</dbReference>
<name>A0A5J4Z4V0_PORPP</name>
<dbReference type="Pfam" id="PF01212">
    <property type="entry name" value="Beta_elim_lyase"/>
    <property type="match status" value="1"/>
</dbReference>